<reference evidence="1" key="2">
    <citation type="submission" date="2022-01" db="EMBL/GenBank/DDBJ databases">
        <authorList>
            <person name="Yamashiro T."/>
            <person name="Shiraishi A."/>
            <person name="Satake H."/>
            <person name="Nakayama K."/>
        </authorList>
    </citation>
    <scope>NUCLEOTIDE SEQUENCE</scope>
</reference>
<protein>
    <submittedName>
        <fullName evidence="1">Uncharacterized protein</fullName>
    </submittedName>
</protein>
<organism evidence="1 2">
    <name type="scientific">Tanacetum coccineum</name>
    <dbReference type="NCBI Taxonomy" id="301880"/>
    <lineage>
        <taxon>Eukaryota</taxon>
        <taxon>Viridiplantae</taxon>
        <taxon>Streptophyta</taxon>
        <taxon>Embryophyta</taxon>
        <taxon>Tracheophyta</taxon>
        <taxon>Spermatophyta</taxon>
        <taxon>Magnoliopsida</taxon>
        <taxon>eudicotyledons</taxon>
        <taxon>Gunneridae</taxon>
        <taxon>Pentapetalae</taxon>
        <taxon>asterids</taxon>
        <taxon>campanulids</taxon>
        <taxon>Asterales</taxon>
        <taxon>Asteraceae</taxon>
        <taxon>Asteroideae</taxon>
        <taxon>Anthemideae</taxon>
        <taxon>Anthemidinae</taxon>
        <taxon>Tanacetum</taxon>
    </lineage>
</organism>
<proteinExistence type="predicted"/>
<accession>A0ABQ5H4H3</accession>
<comment type="caution">
    <text evidence="1">The sequence shown here is derived from an EMBL/GenBank/DDBJ whole genome shotgun (WGS) entry which is preliminary data.</text>
</comment>
<dbReference type="Proteomes" id="UP001151760">
    <property type="component" value="Unassembled WGS sequence"/>
</dbReference>
<dbReference type="EMBL" id="BQNB010019141">
    <property type="protein sequence ID" value="GJT82152.1"/>
    <property type="molecule type" value="Genomic_DNA"/>
</dbReference>
<keyword evidence="2" id="KW-1185">Reference proteome</keyword>
<reference evidence="1" key="1">
    <citation type="journal article" date="2022" name="Int. J. Mol. Sci.">
        <title>Draft Genome of Tanacetum Coccineum: Genomic Comparison of Closely Related Tanacetum-Family Plants.</title>
        <authorList>
            <person name="Yamashiro T."/>
            <person name="Shiraishi A."/>
            <person name="Nakayama K."/>
            <person name="Satake H."/>
        </authorList>
    </citation>
    <scope>NUCLEOTIDE SEQUENCE</scope>
</reference>
<gene>
    <name evidence="1" type="ORF">Tco_1056494</name>
</gene>
<sequence length="154" mass="17586">MVYFFKEPTTLHDAINMAQELIEQGVQAKALRIGDSNKRKWEDQQGNNYHQQQNRRQEAAKVYVAAPAKGRGYAGNLPWCNIVHRHIMQPGPCPLSCGKFHKLWSPGKGSLVELGYPVKRETIPLQNVTCLVWDHGHYRSDCPELKNPKLRKPS</sequence>
<evidence type="ECO:0000313" key="2">
    <source>
        <dbReference type="Proteomes" id="UP001151760"/>
    </source>
</evidence>
<evidence type="ECO:0000313" key="1">
    <source>
        <dbReference type="EMBL" id="GJT82152.1"/>
    </source>
</evidence>
<name>A0ABQ5H4H3_9ASTR</name>